<sequence>MKRKAKFLLFLFLLLLIGGCEEVDSVQNHVEQFYENDEGLIHAYPQDQDSEYLSESIGLYLEYLLLIEDQKAFQKQVENLKNHFLIKQHDFLFVQWRLNHNATTNALIDDVRIISVLERAAHHFGIEDYNDLAEELSSTIANTQKVEDYTVDFYDWTLSLPAQRLTLSYLNKAHLVSKSSISLLQTTEGSKIFFPEYYDTRLHEYSQNEEVHMIDQLLIAINREQAGVPSMLFLDWIKKEWNSTHKLYGRYNRETQNSAVDYESLAVYYLSFYFSLMNEEKLALEVVKHAKEIATEDMLEQAHFFDYIHYQMMIHEY</sequence>
<proteinExistence type="predicted"/>
<dbReference type="InterPro" id="IPR008928">
    <property type="entry name" value="6-hairpin_glycosidase_sf"/>
</dbReference>
<keyword evidence="3" id="KW-1185">Reference proteome</keyword>
<evidence type="ECO:0000256" key="1">
    <source>
        <dbReference type="SAM" id="SignalP"/>
    </source>
</evidence>
<evidence type="ECO:0000313" key="2">
    <source>
        <dbReference type="EMBL" id="MDN7226359.1"/>
    </source>
</evidence>
<dbReference type="InterPro" id="IPR012341">
    <property type="entry name" value="6hp_glycosidase-like_sf"/>
</dbReference>
<name>A0ABT8MNB6_9BACL</name>
<protein>
    <submittedName>
        <fullName evidence="2">Uncharacterized protein</fullName>
    </submittedName>
</protein>
<dbReference type="Proteomes" id="UP001172054">
    <property type="component" value="Unassembled WGS sequence"/>
</dbReference>
<accession>A0ABT8MNB6</accession>
<gene>
    <name evidence="2" type="ORF">QWY15_03535</name>
</gene>
<evidence type="ECO:0000313" key="3">
    <source>
        <dbReference type="Proteomes" id="UP001172054"/>
    </source>
</evidence>
<dbReference type="SUPFAM" id="SSF48208">
    <property type="entry name" value="Six-hairpin glycosidases"/>
    <property type="match status" value="1"/>
</dbReference>
<feature type="signal peptide" evidence="1">
    <location>
        <begin position="1"/>
        <end position="22"/>
    </location>
</feature>
<organism evidence="2 3">
    <name type="scientific">Planococcus liqunii</name>
    <dbReference type="NCBI Taxonomy" id="3058394"/>
    <lineage>
        <taxon>Bacteria</taxon>
        <taxon>Bacillati</taxon>
        <taxon>Bacillota</taxon>
        <taxon>Bacilli</taxon>
        <taxon>Bacillales</taxon>
        <taxon>Caryophanaceae</taxon>
        <taxon>Planococcus</taxon>
    </lineage>
</organism>
<dbReference type="EMBL" id="JAUJWW010000001">
    <property type="protein sequence ID" value="MDN7226359.1"/>
    <property type="molecule type" value="Genomic_DNA"/>
</dbReference>
<comment type="caution">
    <text evidence="2">The sequence shown here is derived from an EMBL/GenBank/DDBJ whole genome shotgun (WGS) entry which is preliminary data.</text>
</comment>
<dbReference type="RefSeq" id="WP_301725425.1">
    <property type="nucleotide sequence ID" value="NZ_JAUJWW010000001.1"/>
</dbReference>
<feature type="chain" id="PRO_5045448796" evidence="1">
    <location>
        <begin position="23"/>
        <end position="317"/>
    </location>
</feature>
<dbReference type="Gene3D" id="1.50.10.10">
    <property type="match status" value="1"/>
</dbReference>
<dbReference type="PROSITE" id="PS51257">
    <property type="entry name" value="PROKAR_LIPOPROTEIN"/>
    <property type="match status" value="1"/>
</dbReference>
<reference evidence="2 3" key="1">
    <citation type="submission" date="2023-06" db="EMBL/GenBank/DDBJ databases">
        <title>Novel species in genus Planococcus.</title>
        <authorList>
            <person name="Ning S."/>
        </authorList>
    </citation>
    <scope>NUCLEOTIDE SEQUENCE [LARGE SCALE GENOMIC DNA]</scope>
    <source>
        <strain evidence="2 3">N064</strain>
    </source>
</reference>
<keyword evidence="1" id="KW-0732">Signal</keyword>